<accession>A0A8J8GL35</accession>
<proteinExistence type="predicted"/>
<protein>
    <submittedName>
        <fullName evidence="1">Uncharacterized protein</fullName>
    </submittedName>
</protein>
<evidence type="ECO:0000313" key="2">
    <source>
        <dbReference type="Proteomes" id="UP000728647"/>
    </source>
</evidence>
<name>A0A8J8GL35_9EURY</name>
<dbReference type="OrthoDB" id="197060at2157"/>
<sequence length="145" mass="15608">MDEQARLAELDAENAEPLVETALETEYVARLERYLDAEHDEAVPIENPRAFERGDGVRAVSFESETTVADRPALAVTVHVDDGAVVQATAERRGPDVDGTVELLFPAEIAPDPAEAVRDLFEARGQSVSVAVDESGDVTAYAIEA</sequence>
<evidence type="ECO:0000313" key="1">
    <source>
        <dbReference type="EMBL" id="NUB90369.1"/>
    </source>
</evidence>
<gene>
    <name evidence="1" type="ORF">HT576_04865</name>
</gene>
<organism evidence="1 2">
    <name type="scientific">Haloterrigena gelatinilytica</name>
    <dbReference type="NCBI Taxonomy" id="2741724"/>
    <lineage>
        <taxon>Archaea</taxon>
        <taxon>Methanobacteriati</taxon>
        <taxon>Methanobacteriota</taxon>
        <taxon>Stenosarchaea group</taxon>
        <taxon>Halobacteria</taxon>
        <taxon>Halobacteriales</taxon>
        <taxon>Natrialbaceae</taxon>
        <taxon>Haloterrigena</taxon>
    </lineage>
</organism>
<dbReference type="RefSeq" id="WP_174701408.1">
    <property type="nucleotide sequence ID" value="NZ_JABURA010000001.1"/>
</dbReference>
<dbReference type="EMBL" id="JABURA010000001">
    <property type="protein sequence ID" value="NUB90369.1"/>
    <property type="molecule type" value="Genomic_DNA"/>
</dbReference>
<comment type="caution">
    <text evidence="1">The sequence shown here is derived from an EMBL/GenBank/DDBJ whole genome shotgun (WGS) entry which is preliminary data.</text>
</comment>
<reference evidence="1" key="1">
    <citation type="submission" date="2020-06" db="EMBL/GenBank/DDBJ databases">
        <title>Haloterrigena sp. nov., an extremely halophilic archaeon isolated from a saline sediment.</title>
        <authorList>
            <person name="Liu B.-B."/>
        </authorList>
    </citation>
    <scope>NUCLEOTIDE SEQUENCE</scope>
    <source>
        <strain evidence="1">SYSU A121-1</strain>
    </source>
</reference>
<dbReference type="AlphaFoldDB" id="A0A8J8GL35"/>
<dbReference type="Proteomes" id="UP000728647">
    <property type="component" value="Unassembled WGS sequence"/>
</dbReference>